<feature type="compositionally biased region" description="Polar residues" evidence="1">
    <location>
        <begin position="250"/>
        <end position="261"/>
    </location>
</feature>
<gene>
    <name evidence="2" type="ORF">chiPu_0015622</name>
</gene>
<feature type="region of interest" description="Disordered" evidence="1">
    <location>
        <begin position="242"/>
        <end position="263"/>
    </location>
</feature>
<dbReference type="EMBL" id="BEZZ01000944">
    <property type="protein sequence ID" value="GCC37121.1"/>
    <property type="molecule type" value="Genomic_DNA"/>
</dbReference>
<feature type="region of interest" description="Disordered" evidence="1">
    <location>
        <begin position="304"/>
        <end position="330"/>
    </location>
</feature>
<dbReference type="STRING" id="137246.A0A401T389"/>
<dbReference type="PANTHER" id="PTHR16131">
    <property type="entry name" value="LIGAND-DEPENDENT NUCLEAR RECEPTOR-INTERACTING FACTOR 1"/>
    <property type="match status" value="1"/>
</dbReference>
<dbReference type="InterPro" id="IPR026191">
    <property type="entry name" value="LRIF1"/>
</dbReference>
<accession>A0A401T389</accession>
<evidence type="ECO:0000256" key="1">
    <source>
        <dbReference type="SAM" id="MobiDB-lite"/>
    </source>
</evidence>
<dbReference type="GO" id="GO:0042974">
    <property type="term" value="F:nuclear retinoic acid receptor binding"/>
    <property type="evidence" value="ECO:0007669"/>
    <property type="project" value="InterPro"/>
</dbReference>
<dbReference type="OMA" id="SEHAYSC"/>
<dbReference type="Proteomes" id="UP000287033">
    <property type="component" value="Unassembled WGS sequence"/>
</dbReference>
<feature type="region of interest" description="Disordered" evidence="1">
    <location>
        <begin position="601"/>
        <end position="699"/>
    </location>
</feature>
<proteinExistence type="predicted"/>
<dbReference type="GO" id="GO:0006355">
    <property type="term" value="P:regulation of DNA-templated transcription"/>
    <property type="evidence" value="ECO:0007669"/>
    <property type="project" value="InterPro"/>
</dbReference>
<dbReference type="Pfam" id="PF15741">
    <property type="entry name" value="LRIF1"/>
    <property type="match status" value="3"/>
</dbReference>
<sequence length="728" mass="79189">MVYNLSTATFPGPAVQTNQPSSTLAIDQNTYMLLKSPVLPAGHHLQIPANAEVKSVPASSLPIAIRQKILSTTATNFVNTTASAMTSPTVIYVCPVNTVKTVQKRLQNIRPKNILNVPTTSTTGFSPAISTNVPPVVACGEVVSNAEQNLPKDSPVKWVVQANPQSLAHCLIPVKSSNNLASEILKSLADQQNMENATNLIPLPATASTQMDSDLFSLFKENALVMYNGKVYLVVQKNGGFPSSHPESAPASTNHAETDTTLPAVVSPIDLLTKIKEEPEDPDPKTATQENKFINQPIDSCTTTVSHQDRSQGLPGTLHEHSNSTCGTTRGETDEQLLKKAGIYTSVRICLTRISQKQLDQWEKGTYTANSKPPELYSQLPKKISNIKTEAVCKQTQVILTPPAIKTEPPIATEYYATHTKEIEVKLEPESPVKRRAKSIQSSPAAKKQCLKRFIPNWESEHAYSCLPVYNTEAASHDTEAASRETEAVSQVASHCEQETTTSFLEPSPVLNENTGMVSPSGMTLGTGTESVSNCLDVSTIPVPMASTSSPPMEYTAPTEISAACSYTPLPSSSIDEITRDEKIKRLKAILKEKEAALEAIRKKMMRPKSPEKSKGRHRQRSSTTKRSRCKKWLLNRESEHAYSCLSGGGHSKPPGQRASSTAAEEHTSPAVSSAPSQRALPPHEGLPPPSAEKSTRDEKIKRLKEILKEKEAALETIRRKRVSMPST</sequence>
<evidence type="ECO:0000313" key="2">
    <source>
        <dbReference type="EMBL" id="GCC37121.1"/>
    </source>
</evidence>
<protein>
    <recommendedName>
        <fullName evidence="4">Ligand-dependent nuclear receptor-interacting factor 1</fullName>
    </recommendedName>
</protein>
<name>A0A401T389_CHIPU</name>
<evidence type="ECO:0008006" key="4">
    <source>
        <dbReference type="Google" id="ProtNLM"/>
    </source>
</evidence>
<organism evidence="2 3">
    <name type="scientific">Chiloscyllium punctatum</name>
    <name type="common">Brownbanded bambooshark</name>
    <name type="synonym">Hemiscyllium punctatum</name>
    <dbReference type="NCBI Taxonomy" id="137246"/>
    <lineage>
        <taxon>Eukaryota</taxon>
        <taxon>Metazoa</taxon>
        <taxon>Chordata</taxon>
        <taxon>Craniata</taxon>
        <taxon>Vertebrata</taxon>
        <taxon>Chondrichthyes</taxon>
        <taxon>Elasmobranchii</taxon>
        <taxon>Galeomorphii</taxon>
        <taxon>Galeoidea</taxon>
        <taxon>Orectolobiformes</taxon>
        <taxon>Hemiscylliidae</taxon>
        <taxon>Chiloscyllium</taxon>
    </lineage>
</organism>
<reference evidence="2 3" key="1">
    <citation type="journal article" date="2018" name="Nat. Ecol. Evol.">
        <title>Shark genomes provide insights into elasmobranch evolution and the origin of vertebrates.</title>
        <authorList>
            <person name="Hara Y"/>
            <person name="Yamaguchi K"/>
            <person name="Onimaru K"/>
            <person name="Kadota M"/>
            <person name="Koyanagi M"/>
            <person name="Keeley SD"/>
            <person name="Tatsumi K"/>
            <person name="Tanaka K"/>
            <person name="Motone F"/>
            <person name="Kageyama Y"/>
            <person name="Nozu R"/>
            <person name="Adachi N"/>
            <person name="Nishimura O"/>
            <person name="Nakagawa R"/>
            <person name="Tanegashima C"/>
            <person name="Kiyatake I"/>
            <person name="Matsumoto R"/>
            <person name="Murakumo K"/>
            <person name="Nishida K"/>
            <person name="Terakita A"/>
            <person name="Kuratani S"/>
            <person name="Sato K"/>
            <person name="Hyodo S Kuraku.S."/>
        </authorList>
    </citation>
    <scope>NUCLEOTIDE SEQUENCE [LARGE SCALE GENOMIC DNA]</scope>
</reference>
<feature type="compositionally biased region" description="Basic residues" evidence="1">
    <location>
        <begin position="615"/>
        <end position="634"/>
    </location>
</feature>
<keyword evidence="3" id="KW-1185">Reference proteome</keyword>
<evidence type="ECO:0000313" key="3">
    <source>
        <dbReference type="Proteomes" id="UP000287033"/>
    </source>
</evidence>
<comment type="caution">
    <text evidence="2">The sequence shown here is derived from an EMBL/GenBank/DDBJ whole genome shotgun (WGS) entry which is preliminary data.</text>
</comment>
<dbReference type="OrthoDB" id="9944055at2759"/>
<dbReference type="AlphaFoldDB" id="A0A401T389"/>
<dbReference type="PANTHER" id="PTHR16131:SF2">
    <property type="entry name" value="LIGAND-DEPENDENT NUCLEAR RECEPTOR-INTERACTING FACTOR 1"/>
    <property type="match status" value="1"/>
</dbReference>